<dbReference type="SUPFAM" id="SSF158446">
    <property type="entry name" value="IVS-encoded protein-like"/>
    <property type="match status" value="1"/>
</dbReference>
<reference evidence="1 2" key="1">
    <citation type="submission" date="2018-06" db="EMBL/GenBank/DDBJ databases">
        <authorList>
            <consortium name="Pathogen Informatics"/>
            <person name="Doyle S."/>
        </authorList>
    </citation>
    <scope>NUCLEOTIDE SEQUENCE [LARGE SCALE GENOMIC DNA]</scope>
    <source>
        <strain evidence="1 2">NCTC11661</strain>
    </source>
</reference>
<sequence length="122" mass="13884">MDLVTKIYQLTNKFPSNEIYSLTNQLCRASVSIPSNIAEGAAKDSDKEYIRFLYIALGSLMELDTQLIIAKNIGYINESELESVQKEVEEIAKLLNGLIKYRTHLDFCFCLNFLSPKTIKAR</sequence>
<dbReference type="RefSeq" id="WP_115644311.1">
    <property type="nucleotide sequence ID" value="NZ_UFTJ01000003.1"/>
</dbReference>
<evidence type="ECO:0000313" key="2">
    <source>
        <dbReference type="Proteomes" id="UP000255515"/>
    </source>
</evidence>
<accession>A0A380ZVC0</accession>
<dbReference type="Pfam" id="PF05635">
    <property type="entry name" value="23S_rRNA_IVP"/>
    <property type="match status" value="1"/>
</dbReference>
<name>A0A380ZVC0_9FLAO</name>
<dbReference type="PANTHER" id="PTHR38471:SF2">
    <property type="entry name" value="FOUR HELIX BUNDLE PROTEIN"/>
    <property type="match status" value="1"/>
</dbReference>
<proteinExistence type="predicted"/>
<dbReference type="EMBL" id="UFTJ01000003">
    <property type="protein sequence ID" value="SUV52965.1"/>
    <property type="molecule type" value="Genomic_DNA"/>
</dbReference>
<protein>
    <submittedName>
        <fullName evidence="1">Four helix bundle protein</fullName>
    </submittedName>
</protein>
<dbReference type="PANTHER" id="PTHR38471">
    <property type="entry name" value="FOUR HELIX BUNDLE PROTEIN"/>
    <property type="match status" value="1"/>
</dbReference>
<dbReference type="InterPro" id="IPR036583">
    <property type="entry name" value="23S_rRNA_IVS_sf"/>
</dbReference>
<dbReference type="CDD" id="cd16377">
    <property type="entry name" value="23S_rRNA_IVP_like"/>
    <property type="match status" value="1"/>
</dbReference>
<dbReference type="AlphaFoldDB" id="A0A380ZVC0"/>
<dbReference type="Proteomes" id="UP000255515">
    <property type="component" value="Unassembled WGS sequence"/>
</dbReference>
<gene>
    <name evidence="1" type="ORF">NCTC11661_02112</name>
</gene>
<organism evidence="1 2">
    <name type="scientific">Bergeyella zoohelcum</name>
    <dbReference type="NCBI Taxonomy" id="1015"/>
    <lineage>
        <taxon>Bacteria</taxon>
        <taxon>Pseudomonadati</taxon>
        <taxon>Bacteroidota</taxon>
        <taxon>Flavobacteriia</taxon>
        <taxon>Flavobacteriales</taxon>
        <taxon>Weeksellaceae</taxon>
        <taxon>Bergeyella</taxon>
    </lineage>
</organism>
<evidence type="ECO:0000313" key="1">
    <source>
        <dbReference type="EMBL" id="SUV52965.1"/>
    </source>
</evidence>
<dbReference type="InterPro" id="IPR012657">
    <property type="entry name" value="23S_rRNA-intervening_sequence"/>
</dbReference>
<dbReference type="NCBIfam" id="TIGR02436">
    <property type="entry name" value="four helix bundle protein"/>
    <property type="match status" value="1"/>
</dbReference>
<dbReference type="Gene3D" id="1.20.1440.60">
    <property type="entry name" value="23S rRNA-intervening sequence"/>
    <property type="match status" value="1"/>
</dbReference>